<dbReference type="AlphaFoldDB" id="A0A2N5TMM7"/>
<evidence type="ECO:0000313" key="1">
    <source>
        <dbReference type="EMBL" id="PLW26751.1"/>
    </source>
</evidence>
<dbReference type="EMBL" id="PGCI01000445">
    <property type="protein sequence ID" value="PLW26751.1"/>
    <property type="molecule type" value="Genomic_DNA"/>
</dbReference>
<sequence length="114" mass="13102">MSGALTGHSGAREQQGMYGQLVVWHQLAHQLRRDQVWQQGTQQQCVGLLELFEKLFETNVAKIVKVWPGDDCPKFQGTPGEEARDWLIIMTLVLGGYFVQICQLDWMYWYQNAG</sequence>
<accession>A0A2N5TMM7</accession>
<protein>
    <submittedName>
        <fullName evidence="1">Uncharacterized protein</fullName>
    </submittedName>
</protein>
<evidence type="ECO:0000313" key="2">
    <source>
        <dbReference type="Proteomes" id="UP000235392"/>
    </source>
</evidence>
<dbReference type="Proteomes" id="UP000235392">
    <property type="component" value="Unassembled WGS sequence"/>
</dbReference>
<gene>
    <name evidence="1" type="ORF">PCASD_23292</name>
</gene>
<comment type="caution">
    <text evidence="1">The sequence shown here is derived from an EMBL/GenBank/DDBJ whole genome shotgun (WGS) entry which is preliminary data.</text>
</comment>
<organism evidence="1 2">
    <name type="scientific">Puccinia coronata f. sp. avenae</name>
    <dbReference type="NCBI Taxonomy" id="200324"/>
    <lineage>
        <taxon>Eukaryota</taxon>
        <taxon>Fungi</taxon>
        <taxon>Dikarya</taxon>
        <taxon>Basidiomycota</taxon>
        <taxon>Pucciniomycotina</taxon>
        <taxon>Pucciniomycetes</taxon>
        <taxon>Pucciniales</taxon>
        <taxon>Pucciniaceae</taxon>
        <taxon>Puccinia</taxon>
    </lineage>
</organism>
<name>A0A2N5TMM7_9BASI</name>
<reference evidence="1 2" key="1">
    <citation type="submission" date="2017-11" db="EMBL/GenBank/DDBJ databases">
        <title>De novo assembly and phasing of dikaryotic genomes from two isolates of Puccinia coronata f. sp. avenae, the causal agent of oat crown rust.</title>
        <authorList>
            <person name="Miller M.E."/>
            <person name="Zhang Y."/>
            <person name="Omidvar V."/>
            <person name="Sperschneider J."/>
            <person name="Schwessinger B."/>
            <person name="Raley C."/>
            <person name="Palmer J.M."/>
            <person name="Garnica D."/>
            <person name="Upadhyaya N."/>
            <person name="Rathjen J."/>
            <person name="Taylor J.M."/>
            <person name="Park R.F."/>
            <person name="Dodds P.N."/>
            <person name="Hirsch C.D."/>
            <person name="Kianian S.F."/>
            <person name="Figueroa M."/>
        </authorList>
    </citation>
    <scope>NUCLEOTIDE SEQUENCE [LARGE SCALE GENOMIC DNA]</scope>
    <source>
        <strain evidence="1">12SD80</strain>
    </source>
</reference>
<proteinExistence type="predicted"/>